<dbReference type="AlphaFoldDB" id="A0A0M1N0V1"/>
<evidence type="ECO:0000256" key="6">
    <source>
        <dbReference type="HAMAP-Rule" id="MF_00094"/>
    </source>
</evidence>
<feature type="modified residue" description="N5-methylglutamine" evidence="6">
    <location>
        <position position="250"/>
    </location>
</feature>
<dbReference type="InterPro" id="IPR004374">
    <property type="entry name" value="PrfB"/>
</dbReference>
<evidence type="ECO:0000256" key="1">
    <source>
        <dbReference type="ARBA" id="ARBA00002613"/>
    </source>
</evidence>
<dbReference type="Gene3D" id="3.30.160.20">
    <property type="match status" value="1"/>
</dbReference>
<comment type="caution">
    <text evidence="8">The sequence shown here is derived from an EMBL/GenBank/DDBJ whole genome shotgun (WGS) entry which is preliminary data.</text>
</comment>
<dbReference type="Proteomes" id="UP000037386">
    <property type="component" value="Unassembled WGS sequence"/>
</dbReference>
<name>A0A0M1N0V1_9MOLU</name>
<evidence type="ECO:0000313" key="8">
    <source>
        <dbReference type="EMBL" id="KOR75665.1"/>
    </source>
</evidence>
<dbReference type="GO" id="GO:0016149">
    <property type="term" value="F:translation release factor activity, codon specific"/>
    <property type="evidence" value="ECO:0007669"/>
    <property type="project" value="UniProtKB-UniRule"/>
</dbReference>
<dbReference type="EMBL" id="LHCF01000002">
    <property type="protein sequence ID" value="KOR75665.1"/>
    <property type="molecule type" value="Genomic_DNA"/>
</dbReference>
<dbReference type="RefSeq" id="WP_053521339.1">
    <property type="nucleotide sequence ID" value="NZ_LHCF01000002.1"/>
</dbReference>
<dbReference type="Gene3D" id="1.20.58.410">
    <property type="entry name" value="Release factor"/>
    <property type="match status" value="1"/>
</dbReference>
<proteinExistence type="inferred from homology"/>
<comment type="function">
    <text evidence="1 6">Peptide chain release factor 2 directs the termination of translation in response to the peptide chain termination codons UGA and UAA.</text>
</comment>
<dbReference type="InterPro" id="IPR045853">
    <property type="entry name" value="Pep_chain_release_fac_I_sf"/>
</dbReference>
<gene>
    <name evidence="6 8" type="primary">prfB</name>
    <name evidence="8" type="ORF">CPX_001367</name>
</gene>
<dbReference type="STRING" id="479893.CPX_001367"/>
<evidence type="ECO:0000256" key="4">
    <source>
        <dbReference type="ARBA" id="ARBA00022481"/>
    </source>
</evidence>
<protein>
    <recommendedName>
        <fullName evidence="3 6">Peptide chain release factor 2</fullName>
        <shortName evidence="6">RF-2</shortName>
    </recommendedName>
</protein>
<comment type="PTM">
    <text evidence="6">Methylated by PrmC. Methylation increases the termination efficiency of RF2.</text>
</comment>
<reference evidence="9" key="1">
    <citation type="submission" date="2015-05" db="EMBL/GenBank/DDBJ databases">
        <title>Draft genome sequence of 'Candidatus Phytoplasma Pruni' strain CX, a plant pathogenic bacterium.</title>
        <authorList>
            <person name="Lee I.-M."/>
            <person name="Bottner-Parker K.D."/>
            <person name="Shao J."/>
            <person name="Gundersen-Rindal D.E."/>
            <person name="Zhao Y."/>
            <person name="Davis R.E."/>
        </authorList>
    </citation>
    <scope>NUCLEOTIDE SEQUENCE [LARGE SCALE GENOMIC DNA]</scope>
    <source>
        <strain evidence="9">CX</strain>
    </source>
</reference>
<dbReference type="FunFam" id="3.30.160.20:FF:000010">
    <property type="entry name" value="Peptide chain release factor 2"/>
    <property type="match status" value="1"/>
</dbReference>
<dbReference type="GO" id="GO:0005737">
    <property type="term" value="C:cytoplasm"/>
    <property type="evidence" value="ECO:0007669"/>
    <property type="project" value="UniProtKB-SubCell"/>
</dbReference>
<dbReference type="PROSITE" id="PS00745">
    <property type="entry name" value="RF_PROK_I"/>
    <property type="match status" value="1"/>
</dbReference>
<evidence type="ECO:0000256" key="3">
    <source>
        <dbReference type="ARBA" id="ARBA00019192"/>
    </source>
</evidence>
<keyword evidence="4 6" id="KW-0488">Methylation</keyword>
<dbReference type="SMART" id="SM00937">
    <property type="entry name" value="PCRF"/>
    <property type="match status" value="1"/>
</dbReference>
<evidence type="ECO:0000256" key="2">
    <source>
        <dbReference type="ARBA" id="ARBA00010835"/>
    </source>
</evidence>
<dbReference type="SUPFAM" id="SSF75620">
    <property type="entry name" value="Release factor"/>
    <property type="match status" value="1"/>
</dbReference>
<dbReference type="NCBIfam" id="TIGR00020">
    <property type="entry name" value="prfB"/>
    <property type="match status" value="1"/>
</dbReference>
<dbReference type="PATRIC" id="fig|479893.3.peg.150"/>
<evidence type="ECO:0000256" key="5">
    <source>
        <dbReference type="ARBA" id="ARBA00022917"/>
    </source>
</evidence>
<dbReference type="Pfam" id="PF00472">
    <property type="entry name" value="RF-1"/>
    <property type="match status" value="1"/>
</dbReference>
<keyword evidence="6" id="KW-0963">Cytoplasm</keyword>
<evidence type="ECO:0000313" key="9">
    <source>
        <dbReference type="Proteomes" id="UP000037386"/>
    </source>
</evidence>
<accession>A0A0M1N0V1</accession>
<dbReference type="PANTHER" id="PTHR43116">
    <property type="entry name" value="PEPTIDE CHAIN RELEASE FACTOR 2"/>
    <property type="match status" value="1"/>
</dbReference>
<dbReference type="InterPro" id="IPR005139">
    <property type="entry name" value="PCRF"/>
</dbReference>
<dbReference type="Gene3D" id="3.30.70.1660">
    <property type="match status" value="1"/>
</dbReference>
<dbReference type="InterPro" id="IPR000352">
    <property type="entry name" value="Pep_chain_release_fac_I"/>
</dbReference>
<dbReference type="OrthoDB" id="9806673at2"/>
<evidence type="ECO:0000259" key="7">
    <source>
        <dbReference type="PROSITE" id="PS00745"/>
    </source>
</evidence>
<dbReference type="PANTHER" id="PTHR43116:SF3">
    <property type="entry name" value="CLASS I PEPTIDE CHAIN RELEASE FACTOR"/>
    <property type="match status" value="1"/>
</dbReference>
<sequence length="366" mass="42624">MERYEINQTLTTLQTVLHNLEQKIDLEDKKKQINDLMALMEKPNFWTENKDAIDISQKLHQLKNKISNFNSLKKKYDDLATLFELVENENDNDFLFLIAELKQIQKEIKDFEIEVLLNQPYDENNAILILHSGAGGTESQDWCEMLTRMYQKYAQRKKFQYEILHSQQGEEAGLKTATILIKGPYAYGYLKAERGVHRLVRVSPFDSGARRHTSFASCEVLPEINEDIQIEIKDEDIKVDVYRSSGAGGQHVNTTDSAVRITHLPTNTVVTCQNERSQIKNREKALQILKTKLLQIALKEQEESKKNFNGEQKDISWGSQIRSYVFHPYQMVKDHRTNYEYFQIDAVMDGFLDDFINAFLRQKNDS</sequence>
<comment type="subcellular location">
    <subcellularLocation>
        <location evidence="6">Cytoplasm</location>
    </subcellularLocation>
</comment>
<dbReference type="HAMAP" id="MF_00094">
    <property type="entry name" value="Rel_fac_2"/>
    <property type="match status" value="1"/>
</dbReference>
<feature type="domain" description="Prokaryotic-type class I peptide chain release factors" evidence="7">
    <location>
        <begin position="243"/>
        <end position="259"/>
    </location>
</feature>
<dbReference type="Pfam" id="PF03462">
    <property type="entry name" value="PCRF"/>
    <property type="match status" value="1"/>
</dbReference>
<keyword evidence="5 6" id="KW-0648">Protein biosynthesis</keyword>
<comment type="similarity">
    <text evidence="2 6">Belongs to the prokaryotic/mitochondrial release factor family.</text>
</comment>
<organism evidence="8 9">
    <name type="scientific">Candidatus Phytoplasma pruni</name>
    <dbReference type="NCBI Taxonomy" id="479893"/>
    <lineage>
        <taxon>Bacteria</taxon>
        <taxon>Bacillati</taxon>
        <taxon>Mycoplasmatota</taxon>
        <taxon>Mollicutes</taxon>
        <taxon>Acholeplasmatales</taxon>
        <taxon>Acholeplasmataceae</taxon>
        <taxon>Candidatus Phytoplasma</taxon>
        <taxon>16SrIII (X-disease group)</taxon>
    </lineage>
</organism>